<keyword evidence="2" id="KW-1185">Reference proteome</keyword>
<comment type="caution">
    <text evidence="1">The sequence shown here is derived from an EMBL/GenBank/DDBJ whole genome shotgun (WGS) entry which is preliminary data.</text>
</comment>
<name>A0A4Q7LSP7_9BURK</name>
<protein>
    <submittedName>
        <fullName evidence="1">Uncharacterized protein</fullName>
    </submittedName>
</protein>
<gene>
    <name evidence="1" type="ORF">EV685_1556</name>
</gene>
<accession>A0A4Q7LSP7</accession>
<sequence length="185" mass="20297">MRIGLQARPPAAAARGRKPINTARDRINRMAQHPALHTPAIQRCALTLLLGAAMLSSPAARADSGIERSADATDLNVSLRLHLGPLSRRSIEVGTLLHAETGHERLYAYVDLQDRLPLPVRRVLRQVDGGITVERGTASLAPEARSLNRSNLGSMLRWRLQDGTQVAIKLRQRKAGLQFTVPMQL</sequence>
<proteinExistence type="predicted"/>
<dbReference type="EMBL" id="SGWV01000008">
    <property type="protein sequence ID" value="RZS56998.1"/>
    <property type="molecule type" value="Genomic_DNA"/>
</dbReference>
<dbReference type="Proteomes" id="UP000293433">
    <property type="component" value="Unassembled WGS sequence"/>
</dbReference>
<dbReference type="AlphaFoldDB" id="A0A4Q7LSP7"/>
<evidence type="ECO:0000313" key="2">
    <source>
        <dbReference type="Proteomes" id="UP000293433"/>
    </source>
</evidence>
<evidence type="ECO:0000313" key="1">
    <source>
        <dbReference type="EMBL" id="RZS56998.1"/>
    </source>
</evidence>
<reference evidence="1 2" key="1">
    <citation type="submission" date="2019-02" db="EMBL/GenBank/DDBJ databases">
        <title>Genomic Encyclopedia of Type Strains, Phase IV (KMG-IV): sequencing the most valuable type-strain genomes for metagenomic binning, comparative biology and taxonomic classification.</title>
        <authorList>
            <person name="Goeker M."/>
        </authorList>
    </citation>
    <scope>NUCLEOTIDE SEQUENCE [LARGE SCALE GENOMIC DNA]</scope>
    <source>
        <strain evidence="1 2">DSM 10617</strain>
    </source>
</reference>
<organism evidence="1 2">
    <name type="scientific">Sphaerotilus mobilis</name>
    <dbReference type="NCBI Taxonomy" id="47994"/>
    <lineage>
        <taxon>Bacteria</taxon>
        <taxon>Pseudomonadati</taxon>
        <taxon>Pseudomonadota</taxon>
        <taxon>Betaproteobacteria</taxon>
        <taxon>Burkholderiales</taxon>
        <taxon>Sphaerotilaceae</taxon>
        <taxon>Sphaerotilus</taxon>
    </lineage>
</organism>